<sequence>MRFRHLPLLLRILAILLLTIGLARPQEGREEVRDVRQGIAIEMVVDRSGSMGQELYYEGHQFNRLEVVKKIFKEFVLGNEKDLKGRPNDLIGMVTFARYADTVCPLTLSHGALDRFIENIRIVTRKNEDGTAIGDGLALAAARLKTAEDRLKKGNAAPSSETSDHSLLSQPADSAADKDYRIKSKVIILLTDGQNNAGKRSPEEAARLAREWGIKVYAIGIGGRESFVTLQTPLGAYRVPGGPGVDEATLKAIAEETGGSYWLAESADKLHSIYKEIDKMEKTEIESVRYMDYAEKFSPFALSALLLLCSEQWLLSTLFRRIP</sequence>
<evidence type="ECO:0000256" key="5">
    <source>
        <dbReference type="SAM" id="MobiDB-lite"/>
    </source>
</evidence>
<evidence type="ECO:0000256" key="2">
    <source>
        <dbReference type="ARBA" id="ARBA00022692"/>
    </source>
</evidence>
<dbReference type="Proteomes" id="UP001144372">
    <property type="component" value="Unassembled WGS sequence"/>
</dbReference>
<dbReference type="PROSITE" id="PS50234">
    <property type="entry name" value="VWFA"/>
    <property type="match status" value="1"/>
</dbReference>
<feature type="region of interest" description="Disordered" evidence="5">
    <location>
        <begin position="150"/>
        <end position="172"/>
    </location>
</feature>
<dbReference type="Pfam" id="PF13519">
    <property type="entry name" value="VWA_2"/>
    <property type="match status" value="1"/>
</dbReference>
<dbReference type="InterPro" id="IPR050768">
    <property type="entry name" value="UPF0353/GerABKA_families"/>
</dbReference>
<keyword evidence="4" id="KW-0472">Membrane</keyword>
<dbReference type="SMART" id="SM00327">
    <property type="entry name" value="VWA"/>
    <property type="match status" value="1"/>
</dbReference>
<name>A0A9W6FVQ5_9BACT</name>
<evidence type="ECO:0000313" key="7">
    <source>
        <dbReference type="EMBL" id="GLI35702.1"/>
    </source>
</evidence>
<keyword evidence="2" id="KW-0812">Transmembrane</keyword>
<dbReference type="Pfam" id="PF00092">
    <property type="entry name" value="VWA"/>
    <property type="match status" value="1"/>
</dbReference>
<keyword evidence="1" id="KW-1003">Cell membrane</keyword>
<evidence type="ECO:0000259" key="6">
    <source>
        <dbReference type="PROSITE" id="PS50234"/>
    </source>
</evidence>
<feature type="compositionally biased region" description="Polar residues" evidence="5">
    <location>
        <begin position="157"/>
        <end position="172"/>
    </location>
</feature>
<dbReference type="SUPFAM" id="SSF53300">
    <property type="entry name" value="vWA-like"/>
    <property type="match status" value="1"/>
</dbReference>
<gene>
    <name evidence="7" type="ORF">DAMNIGENAA_31350</name>
</gene>
<evidence type="ECO:0000256" key="4">
    <source>
        <dbReference type="ARBA" id="ARBA00023136"/>
    </source>
</evidence>
<evidence type="ECO:0000256" key="3">
    <source>
        <dbReference type="ARBA" id="ARBA00022989"/>
    </source>
</evidence>
<evidence type="ECO:0000256" key="1">
    <source>
        <dbReference type="ARBA" id="ARBA00022475"/>
    </source>
</evidence>
<dbReference type="InterPro" id="IPR002035">
    <property type="entry name" value="VWF_A"/>
</dbReference>
<evidence type="ECO:0000313" key="8">
    <source>
        <dbReference type="Proteomes" id="UP001144372"/>
    </source>
</evidence>
<dbReference type="EMBL" id="BSDR01000001">
    <property type="protein sequence ID" value="GLI35702.1"/>
    <property type="molecule type" value="Genomic_DNA"/>
</dbReference>
<reference evidence="7" key="1">
    <citation type="submission" date="2022-12" db="EMBL/GenBank/DDBJ databases">
        <title>Reference genome sequencing for broad-spectrum identification of bacterial and archaeal isolates by mass spectrometry.</title>
        <authorList>
            <person name="Sekiguchi Y."/>
            <person name="Tourlousse D.M."/>
        </authorList>
    </citation>
    <scope>NUCLEOTIDE SEQUENCE</scope>
    <source>
        <strain evidence="7">ASRB1</strain>
    </source>
</reference>
<keyword evidence="8" id="KW-1185">Reference proteome</keyword>
<protein>
    <recommendedName>
        <fullName evidence="6">VWFA domain-containing protein</fullName>
    </recommendedName>
</protein>
<dbReference type="Gene3D" id="3.40.50.410">
    <property type="entry name" value="von Willebrand factor, type A domain"/>
    <property type="match status" value="1"/>
</dbReference>
<accession>A0A9W6FVQ5</accession>
<keyword evidence="3" id="KW-1133">Transmembrane helix</keyword>
<dbReference type="PANTHER" id="PTHR22550:SF5">
    <property type="entry name" value="LEUCINE ZIPPER PROTEIN 4"/>
    <property type="match status" value="1"/>
</dbReference>
<dbReference type="AlphaFoldDB" id="A0A9W6FVQ5"/>
<proteinExistence type="predicted"/>
<comment type="caution">
    <text evidence="7">The sequence shown here is derived from an EMBL/GenBank/DDBJ whole genome shotgun (WGS) entry which is preliminary data.</text>
</comment>
<dbReference type="InterPro" id="IPR036465">
    <property type="entry name" value="vWFA_dom_sf"/>
</dbReference>
<dbReference type="PANTHER" id="PTHR22550">
    <property type="entry name" value="SPORE GERMINATION PROTEIN"/>
    <property type="match status" value="1"/>
</dbReference>
<feature type="domain" description="VWFA" evidence="6">
    <location>
        <begin position="40"/>
        <end position="277"/>
    </location>
</feature>
<organism evidence="7 8">
    <name type="scientific">Desulforhabdus amnigena</name>
    <dbReference type="NCBI Taxonomy" id="40218"/>
    <lineage>
        <taxon>Bacteria</taxon>
        <taxon>Pseudomonadati</taxon>
        <taxon>Thermodesulfobacteriota</taxon>
        <taxon>Syntrophobacteria</taxon>
        <taxon>Syntrophobacterales</taxon>
        <taxon>Syntrophobacteraceae</taxon>
        <taxon>Desulforhabdus</taxon>
    </lineage>
</organism>